<organism evidence="6 7">
    <name type="scientific">Frigoribacterium faeni</name>
    <dbReference type="NCBI Taxonomy" id="145483"/>
    <lineage>
        <taxon>Bacteria</taxon>
        <taxon>Bacillati</taxon>
        <taxon>Actinomycetota</taxon>
        <taxon>Actinomycetes</taxon>
        <taxon>Micrococcales</taxon>
        <taxon>Microbacteriaceae</taxon>
        <taxon>Frigoribacterium</taxon>
    </lineage>
</organism>
<evidence type="ECO:0000256" key="2">
    <source>
        <dbReference type="ARBA" id="ARBA00022759"/>
    </source>
</evidence>
<dbReference type="InterPro" id="IPR002071">
    <property type="entry name" value="Thermonucl_AS"/>
</dbReference>
<keyword evidence="1" id="KW-0540">Nuclease</keyword>
<keyword evidence="3 6" id="KW-0378">Hydrolase</keyword>
<dbReference type="GO" id="GO:0003676">
    <property type="term" value="F:nucleic acid binding"/>
    <property type="evidence" value="ECO:0007669"/>
    <property type="project" value="InterPro"/>
</dbReference>
<evidence type="ECO:0000313" key="7">
    <source>
        <dbReference type="Proteomes" id="UP000522688"/>
    </source>
</evidence>
<proteinExistence type="predicted"/>
<evidence type="ECO:0000259" key="5">
    <source>
        <dbReference type="PROSITE" id="PS50830"/>
    </source>
</evidence>
<feature type="domain" description="TNase-like" evidence="5">
    <location>
        <begin position="56"/>
        <end position="191"/>
    </location>
</feature>
<accession>A0A7W3PHJ9</accession>
<dbReference type="Proteomes" id="UP000522688">
    <property type="component" value="Unassembled WGS sequence"/>
</dbReference>
<dbReference type="SUPFAM" id="SSF50199">
    <property type="entry name" value="Staphylococcal nuclease"/>
    <property type="match status" value="1"/>
</dbReference>
<dbReference type="Pfam" id="PF00565">
    <property type="entry name" value="SNase"/>
    <property type="match status" value="1"/>
</dbReference>
<dbReference type="GO" id="GO:1990599">
    <property type="term" value="F:3' overhang single-stranded DNA endodeoxyribonuclease activity"/>
    <property type="evidence" value="ECO:0007669"/>
    <property type="project" value="UniProtKB-EC"/>
</dbReference>
<keyword evidence="2" id="KW-0255">Endonuclease</keyword>
<evidence type="ECO:0000313" key="6">
    <source>
        <dbReference type="EMBL" id="MBA8812083.1"/>
    </source>
</evidence>
<dbReference type="PROSITE" id="PS50830">
    <property type="entry name" value="TNASE_3"/>
    <property type="match status" value="1"/>
</dbReference>
<feature type="region of interest" description="Disordered" evidence="4">
    <location>
        <begin position="36"/>
        <end position="55"/>
    </location>
</feature>
<dbReference type="EMBL" id="JACGWW010000001">
    <property type="protein sequence ID" value="MBA8812083.1"/>
    <property type="molecule type" value="Genomic_DNA"/>
</dbReference>
<dbReference type="InterPro" id="IPR035437">
    <property type="entry name" value="SNase_OB-fold_sf"/>
</dbReference>
<evidence type="ECO:0000256" key="4">
    <source>
        <dbReference type="SAM" id="MobiDB-lite"/>
    </source>
</evidence>
<dbReference type="AlphaFoldDB" id="A0A7W3PHJ9"/>
<comment type="caution">
    <text evidence="6">The sequence shown here is derived from an EMBL/GenBank/DDBJ whole genome shotgun (WGS) entry which is preliminary data.</text>
</comment>
<name>A0A7W3PHJ9_9MICO</name>
<dbReference type="Gene3D" id="2.40.50.90">
    <property type="match status" value="1"/>
</dbReference>
<dbReference type="EC" id="3.1.31.1" evidence="6"/>
<dbReference type="InterPro" id="IPR016071">
    <property type="entry name" value="Staphylococal_nuclease_OB-fold"/>
</dbReference>
<gene>
    <name evidence="6" type="ORF">FB463_000307</name>
</gene>
<evidence type="ECO:0000256" key="3">
    <source>
        <dbReference type="ARBA" id="ARBA00022801"/>
    </source>
</evidence>
<dbReference type="SMART" id="SM00318">
    <property type="entry name" value="SNc"/>
    <property type="match status" value="1"/>
</dbReference>
<dbReference type="OrthoDB" id="5241375at2"/>
<sequence length="193" mass="20687">MSRRRRRLTRRRAVGLVVVLVAGAVLVAFPRLLGDGSGETPPGAGQATLPTGVPSGADEAVVERVVDGDTVLVAVMGERERIRLIGVDTPETVKPDAPVDCFGPEASAFTTASLPAGSTVWLESDATQGDADRYDRLLRYVWSPDGTMLNERLVAEGYGREDTYDDPYRYRDRFVAAESAAERSGTGLWGACG</sequence>
<dbReference type="RefSeq" id="WP_146855925.1">
    <property type="nucleotide sequence ID" value="NZ_BAAAHR010000002.1"/>
</dbReference>
<protein>
    <submittedName>
        <fullName evidence="6">Micrococcal nuclease</fullName>
        <ecNumber evidence="6">3.1.31.1</ecNumber>
    </submittedName>
</protein>
<reference evidence="6 7" key="1">
    <citation type="submission" date="2020-07" db="EMBL/GenBank/DDBJ databases">
        <title>Sequencing the genomes of 1000 actinobacteria strains.</title>
        <authorList>
            <person name="Klenk H.-P."/>
        </authorList>
    </citation>
    <scope>NUCLEOTIDE SEQUENCE [LARGE SCALE GENOMIC DNA]</scope>
    <source>
        <strain evidence="6 7">DSM 10309</strain>
    </source>
</reference>
<dbReference type="PANTHER" id="PTHR12302">
    <property type="entry name" value="EBNA2 BINDING PROTEIN P100"/>
    <property type="match status" value="1"/>
</dbReference>
<evidence type="ECO:0000256" key="1">
    <source>
        <dbReference type="ARBA" id="ARBA00022722"/>
    </source>
</evidence>
<dbReference type="PANTHER" id="PTHR12302:SF3">
    <property type="entry name" value="SERINE_THREONINE-PROTEIN KINASE 31"/>
    <property type="match status" value="1"/>
</dbReference>
<dbReference type="PROSITE" id="PS01123">
    <property type="entry name" value="TNASE_1"/>
    <property type="match status" value="1"/>
</dbReference>